<organism evidence="3 4">
    <name type="scientific">Nicrophorus vespilloides</name>
    <name type="common">Boreal carrion beetle</name>
    <dbReference type="NCBI Taxonomy" id="110193"/>
    <lineage>
        <taxon>Eukaryota</taxon>
        <taxon>Metazoa</taxon>
        <taxon>Ecdysozoa</taxon>
        <taxon>Arthropoda</taxon>
        <taxon>Hexapoda</taxon>
        <taxon>Insecta</taxon>
        <taxon>Pterygota</taxon>
        <taxon>Neoptera</taxon>
        <taxon>Endopterygota</taxon>
        <taxon>Coleoptera</taxon>
        <taxon>Polyphaga</taxon>
        <taxon>Staphyliniformia</taxon>
        <taxon>Silphidae</taxon>
        <taxon>Nicrophorinae</taxon>
        <taxon>Nicrophorus</taxon>
    </lineage>
</organism>
<dbReference type="Gene3D" id="1.10.287.630">
    <property type="entry name" value="Helix hairpin bin"/>
    <property type="match status" value="1"/>
</dbReference>
<feature type="transmembrane region" description="Helical" evidence="1">
    <location>
        <begin position="266"/>
        <end position="287"/>
    </location>
</feature>
<reference evidence="4" key="1">
    <citation type="submission" date="2025-08" db="UniProtKB">
        <authorList>
            <consortium name="RefSeq"/>
        </authorList>
    </citation>
    <scope>IDENTIFICATION</scope>
    <source>
        <tissue evidence="4">Whole Larva</tissue>
    </source>
</reference>
<feature type="transmembrane region" description="Helical" evidence="1">
    <location>
        <begin position="372"/>
        <end position="394"/>
    </location>
</feature>
<keyword evidence="3" id="KW-1185">Reference proteome</keyword>
<keyword evidence="1" id="KW-1133">Transmembrane helix</keyword>
<evidence type="ECO:0000313" key="3">
    <source>
        <dbReference type="Proteomes" id="UP000695000"/>
    </source>
</evidence>
<accession>A0ABM1MIM6</accession>
<feature type="transmembrane region" description="Helical" evidence="1">
    <location>
        <begin position="447"/>
        <end position="469"/>
    </location>
</feature>
<dbReference type="GeneID" id="108561130"/>
<dbReference type="SUPFAM" id="SSF51206">
    <property type="entry name" value="cAMP-binding domain-like"/>
    <property type="match status" value="2"/>
</dbReference>
<dbReference type="PANTHER" id="PTHR10217:SF435">
    <property type="entry name" value="POTASSIUM VOLTAGE-GATED CHANNEL PROTEIN EAG"/>
    <property type="match status" value="1"/>
</dbReference>
<dbReference type="InterPro" id="IPR050818">
    <property type="entry name" value="KCNH_animal-type"/>
</dbReference>
<dbReference type="PROSITE" id="PS50042">
    <property type="entry name" value="CNMP_BINDING_3"/>
    <property type="match status" value="2"/>
</dbReference>
<gene>
    <name evidence="4" type="primary">LOC108561130</name>
</gene>
<dbReference type="Gene3D" id="2.60.120.10">
    <property type="entry name" value="Jelly Rolls"/>
    <property type="match status" value="2"/>
</dbReference>
<feature type="transmembrane region" description="Helical" evidence="1">
    <location>
        <begin position="415"/>
        <end position="435"/>
    </location>
</feature>
<dbReference type="Proteomes" id="UP000695000">
    <property type="component" value="Unplaced"/>
</dbReference>
<dbReference type="SMART" id="SM00100">
    <property type="entry name" value="cNMP"/>
    <property type="match status" value="2"/>
</dbReference>
<dbReference type="RefSeq" id="XP_017774426.1">
    <property type="nucleotide sequence ID" value="XM_017918937.1"/>
</dbReference>
<feature type="transmembrane region" description="Helical" evidence="1">
    <location>
        <begin position="308"/>
        <end position="330"/>
    </location>
</feature>
<dbReference type="Gene3D" id="1.10.287.70">
    <property type="match status" value="1"/>
</dbReference>
<proteinExistence type="predicted"/>
<dbReference type="InterPro" id="IPR014710">
    <property type="entry name" value="RmlC-like_jellyroll"/>
</dbReference>
<protein>
    <submittedName>
        <fullName evidence="4">Potassium voltage-gated channel subfamily H member 6-like</fullName>
    </submittedName>
</protein>
<feature type="domain" description="Cyclic nucleotide-binding" evidence="2">
    <location>
        <begin position="65"/>
        <end position="190"/>
    </location>
</feature>
<feature type="domain" description="Cyclic nucleotide-binding" evidence="2">
    <location>
        <begin position="547"/>
        <end position="667"/>
    </location>
</feature>
<dbReference type="CDD" id="cd00038">
    <property type="entry name" value="CAP_ED"/>
    <property type="match status" value="2"/>
</dbReference>
<dbReference type="SUPFAM" id="SSF81324">
    <property type="entry name" value="Voltage-gated potassium channels"/>
    <property type="match status" value="1"/>
</dbReference>
<dbReference type="Pfam" id="PF00027">
    <property type="entry name" value="cNMP_binding"/>
    <property type="match status" value="2"/>
</dbReference>
<evidence type="ECO:0000256" key="1">
    <source>
        <dbReference type="SAM" id="Phobius"/>
    </source>
</evidence>
<sequence length="675" mass="78132">MTMMAFIVRIAANMGIANKLSSFYSNLSHLKKFLSEEKVTKELTKRTIDYFEFMWAKSKGTNCKLFKNVSDSIKQDLAVILYSKTLLKAPPFLNMGIGLIRRLGLNFNEVYVLDNVYMILRNDIVNKLYIVNKGIVALYTADGSFLELLGKGSMFGNIDEVEMSRSMVSVQARTNVVLLEIDTILFYKLLENDPECIARMNYHIIGKSLSHITSSTNCNIFKPTRSRINVFFETLIWMESSMAMELAFAMLSFVTITFYMMFKMNVYVKALITLFDVIFALKIYVNLRHINIVYKQQQRARRKKMTRFPIKSFLLDLLSILPFEALAYFFTGDLRTKLFTFLHINRLLRMFYIFRYFKEVEQFSNHMILEKLIAITSYIIFVIQGGACIFFLTAKLSETYLHKKSWLSSKNCNDPYICSLFYTITTITFHGHPYIVPHSPTDMIVCIVFSTGCKYIFATISGFILSFYAHIKLSLNLYNQLVEKLLTTLMRSNISKKLIHNVTKYTHQIWIQNNGQQMPKFLTLAPSCVTDYVMMEIYGKHLIMNPIFCNCHVDFLRQLSSKLQLTNYFASDVICHAGEVNSTMYFIQSGQVEVLDIEASDEIVIDILGKDDCFGIVQGLINCAKHVHTFRASHICKILSLEYKVWEFLLPFFPASKYTIYESLENITNTLQPNR</sequence>
<evidence type="ECO:0000259" key="2">
    <source>
        <dbReference type="PROSITE" id="PS50042"/>
    </source>
</evidence>
<dbReference type="InterPro" id="IPR000595">
    <property type="entry name" value="cNMP-bd_dom"/>
</dbReference>
<dbReference type="InterPro" id="IPR018490">
    <property type="entry name" value="cNMP-bd_dom_sf"/>
</dbReference>
<dbReference type="PANTHER" id="PTHR10217">
    <property type="entry name" value="VOLTAGE AND LIGAND GATED POTASSIUM CHANNEL"/>
    <property type="match status" value="1"/>
</dbReference>
<keyword evidence="1" id="KW-0812">Transmembrane</keyword>
<name>A0ABM1MIM6_NICVS</name>
<feature type="transmembrane region" description="Helical" evidence="1">
    <location>
        <begin position="235"/>
        <end position="260"/>
    </location>
</feature>
<evidence type="ECO:0000313" key="4">
    <source>
        <dbReference type="RefSeq" id="XP_017774426.1"/>
    </source>
</evidence>
<keyword evidence="1" id="KW-0472">Membrane</keyword>